<dbReference type="Gene3D" id="3.30.565.10">
    <property type="entry name" value="Histidine kinase-like ATPase, C-terminal domain"/>
    <property type="match status" value="1"/>
</dbReference>
<evidence type="ECO:0000313" key="2">
    <source>
        <dbReference type="EMBL" id="MBK9298735.1"/>
    </source>
</evidence>
<gene>
    <name evidence="2" type="ORF">IPN02_18285</name>
</gene>
<dbReference type="AlphaFoldDB" id="A0A936NEX6"/>
<feature type="transmembrane region" description="Helical" evidence="1">
    <location>
        <begin position="20"/>
        <end position="41"/>
    </location>
</feature>
<accession>A0A936NEX6</accession>
<dbReference type="EMBL" id="JADJZA010000010">
    <property type="protein sequence ID" value="MBK9298735.1"/>
    <property type="molecule type" value="Genomic_DNA"/>
</dbReference>
<dbReference type="InterPro" id="IPR036890">
    <property type="entry name" value="HATPase_C_sf"/>
</dbReference>
<feature type="transmembrane region" description="Helical" evidence="1">
    <location>
        <begin position="109"/>
        <end position="129"/>
    </location>
</feature>
<evidence type="ECO:0000313" key="3">
    <source>
        <dbReference type="Proteomes" id="UP000727993"/>
    </source>
</evidence>
<sequence>MAPADQLNLRDSLPVVYDKMRTGIALARGTLALTCAASVLLDRRYRRRPRAHLAVGLVVVQWLHDDLALRSGREAALWRVRRLSPVLTALAQLSLPHLPSDREGSEINWFYGGGVWVAPAVALAGGRHAPLTASVSQFPLVWRAVRDPAFRAFAVGIHLSIGFLTVTARLLGDSGAHANAMFDRVAAERRDAAGSEAAAASMREALGPAIDELEALEAVLVAEPRSLVLERCRRLEERSRHLQLTRELRAGPVPSWDDRAARRELRIRMRRVAGVAYTSSFAWCVLASVEGVRRGLISPARAAASTGLLFTLAGWGILDRGPMLTGVGTAATRGRTLLSGLLGGVISAELHRGAATPGFDTSVRDQVQLQSSALAASSRDLAWGQLISTAVGGWYEWRNLARTERPAYAALILGYSWGLPQSLHLFLSGIWEAQRQNDLARRHQVESAARRGRARGAEWAARASHDYVAQSLLHLQQHPDLDHDAALAVLGDARTKLEQALAQGTVEFASDLTEMLAECVHGYRVFGLEARLDVRSEDDLAPAANTLGEASGQALLLALNQGLGNVLAHSSDRHPTVEVTVNRGSAQLRLTNRTDTLAETDPEPGLGRGGYGLAAVEAAVAELGGRCELVVGREMTVFAVDLPVDAPMTPTGDG</sequence>
<keyword evidence="1" id="KW-1133">Transmembrane helix</keyword>
<keyword evidence="1" id="KW-0472">Membrane</keyword>
<reference evidence="2 3" key="1">
    <citation type="submission" date="2020-10" db="EMBL/GenBank/DDBJ databases">
        <title>Connecting structure to function with the recovery of over 1000 high-quality activated sludge metagenome-assembled genomes encoding full-length rRNA genes using long-read sequencing.</title>
        <authorList>
            <person name="Singleton C.M."/>
            <person name="Petriglieri F."/>
            <person name="Kristensen J.M."/>
            <person name="Kirkegaard R.H."/>
            <person name="Michaelsen T.Y."/>
            <person name="Andersen M.H."/>
            <person name="Karst S.M."/>
            <person name="Dueholm M.S."/>
            <person name="Nielsen P.H."/>
            <person name="Albertsen M."/>
        </authorList>
    </citation>
    <scope>NUCLEOTIDE SEQUENCE [LARGE SCALE GENOMIC DNA]</scope>
    <source>
        <strain evidence="2">Lyne_18-Q3-R50-59_MAXAC.006</strain>
    </source>
</reference>
<evidence type="ECO:0000256" key="1">
    <source>
        <dbReference type="SAM" id="Phobius"/>
    </source>
</evidence>
<comment type="caution">
    <text evidence="2">The sequence shown here is derived from an EMBL/GenBank/DDBJ whole genome shotgun (WGS) entry which is preliminary data.</text>
</comment>
<feature type="transmembrane region" description="Helical" evidence="1">
    <location>
        <begin position="149"/>
        <end position="171"/>
    </location>
</feature>
<name>A0A936NEX6_9ACTN</name>
<proteinExistence type="predicted"/>
<keyword evidence="1" id="KW-0812">Transmembrane</keyword>
<feature type="transmembrane region" description="Helical" evidence="1">
    <location>
        <begin position="272"/>
        <end position="289"/>
    </location>
</feature>
<protein>
    <submittedName>
        <fullName evidence="2">Uncharacterized protein</fullName>
    </submittedName>
</protein>
<organism evidence="2 3">
    <name type="scientific">Candidatus Neomicrothrix subdominans</name>
    <dbReference type="NCBI Taxonomy" id="2954438"/>
    <lineage>
        <taxon>Bacteria</taxon>
        <taxon>Bacillati</taxon>
        <taxon>Actinomycetota</taxon>
        <taxon>Acidimicrobiia</taxon>
        <taxon>Acidimicrobiales</taxon>
        <taxon>Microthrixaceae</taxon>
        <taxon>Candidatus Neomicrothrix</taxon>
    </lineage>
</organism>
<dbReference type="Proteomes" id="UP000727993">
    <property type="component" value="Unassembled WGS sequence"/>
</dbReference>